<sequence>MGYGIAKEYEGNGLAFNMCNTAIDYALHTLKLHRIMANYMPSNLRLEKLLNRLGFVKEGLAHEYLKIAGKWEDHVLTSLTSKQCASHRKYRTKRCYVF</sequence>
<dbReference type="GO" id="GO:0008999">
    <property type="term" value="F:protein-N-terminal-alanine acetyltransferase activity"/>
    <property type="evidence" value="ECO:0007669"/>
    <property type="project" value="TreeGrafter"/>
</dbReference>
<keyword evidence="1" id="KW-0808">Transferase</keyword>
<dbReference type="Gene3D" id="3.40.630.30">
    <property type="match status" value="1"/>
</dbReference>
<dbReference type="InterPro" id="IPR016181">
    <property type="entry name" value="Acyl_CoA_acyltransferase"/>
</dbReference>
<comment type="caution">
    <text evidence="5">The sequence shown here is derived from an EMBL/GenBank/DDBJ whole genome shotgun (WGS) entry which is preliminary data.</text>
</comment>
<proteinExistence type="inferred from homology"/>
<dbReference type="Pfam" id="PF13302">
    <property type="entry name" value="Acetyltransf_3"/>
    <property type="match status" value="1"/>
</dbReference>
<comment type="similarity">
    <text evidence="3">Belongs to the acetyltransferase family. RimJ subfamily.</text>
</comment>
<reference evidence="5 6" key="1">
    <citation type="submission" date="2017-12" db="EMBL/GenBank/DDBJ databases">
        <authorList>
            <person name="Paulsen S."/>
            <person name="Gram L.K."/>
        </authorList>
    </citation>
    <scope>NUCLEOTIDE SEQUENCE [LARGE SCALE GENOMIC DNA]</scope>
    <source>
        <strain evidence="5 6">S1607</strain>
    </source>
</reference>
<keyword evidence="2" id="KW-0012">Acyltransferase</keyword>
<gene>
    <name evidence="5" type="ORF">CWB74_16950</name>
</gene>
<dbReference type="PANTHER" id="PTHR43792:SF8">
    <property type="entry name" value="[RIBOSOMAL PROTEIN US5]-ALANINE N-ACETYLTRANSFERASE"/>
    <property type="match status" value="1"/>
</dbReference>
<dbReference type="AlphaFoldDB" id="A0AAQ2IRC2"/>
<reference evidence="6" key="2">
    <citation type="submission" date="2019-06" db="EMBL/GenBank/DDBJ databases">
        <title>Co-occurence of chitin degradation, pigmentation and bioactivity in marine Pseudoalteromonas.</title>
        <authorList>
            <person name="Sonnenschein E.C."/>
            <person name="Bech P.K."/>
        </authorList>
    </citation>
    <scope>NUCLEOTIDE SEQUENCE [LARGE SCALE GENOMIC DNA]</scope>
    <source>
        <strain evidence="6">S1607</strain>
    </source>
</reference>
<evidence type="ECO:0000313" key="6">
    <source>
        <dbReference type="Proteomes" id="UP000305423"/>
    </source>
</evidence>
<dbReference type="InterPro" id="IPR051531">
    <property type="entry name" value="N-acetyltransferase"/>
</dbReference>
<evidence type="ECO:0000256" key="1">
    <source>
        <dbReference type="ARBA" id="ARBA00022679"/>
    </source>
</evidence>
<feature type="domain" description="N-acetyltransferase" evidence="4">
    <location>
        <begin position="1"/>
        <end position="77"/>
    </location>
</feature>
<protein>
    <submittedName>
        <fullName evidence="5">GNAT family N-acetyltransferase</fullName>
    </submittedName>
</protein>
<evidence type="ECO:0000313" key="5">
    <source>
        <dbReference type="EMBL" id="TMN75040.1"/>
    </source>
</evidence>
<accession>A0AAQ2IRC2</accession>
<dbReference type="Proteomes" id="UP000305423">
    <property type="component" value="Unassembled WGS sequence"/>
</dbReference>
<evidence type="ECO:0000259" key="4">
    <source>
        <dbReference type="PROSITE" id="PS51186"/>
    </source>
</evidence>
<evidence type="ECO:0000256" key="3">
    <source>
        <dbReference type="ARBA" id="ARBA00038502"/>
    </source>
</evidence>
<name>A0AAQ2IRC2_PSEO7</name>
<dbReference type="GO" id="GO:0005737">
    <property type="term" value="C:cytoplasm"/>
    <property type="evidence" value="ECO:0007669"/>
    <property type="project" value="TreeGrafter"/>
</dbReference>
<dbReference type="InterPro" id="IPR000182">
    <property type="entry name" value="GNAT_dom"/>
</dbReference>
<dbReference type="EMBL" id="PNEL01000045">
    <property type="protein sequence ID" value="TMN75040.1"/>
    <property type="molecule type" value="Genomic_DNA"/>
</dbReference>
<dbReference type="PROSITE" id="PS51186">
    <property type="entry name" value="GNAT"/>
    <property type="match status" value="1"/>
</dbReference>
<evidence type="ECO:0000256" key="2">
    <source>
        <dbReference type="ARBA" id="ARBA00023315"/>
    </source>
</evidence>
<dbReference type="SUPFAM" id="SSF55729">
    <property type="entry name" value="Acyl-CoA N-acyltransferases (Nat)"/>
    <property type="match status" value="1"/>
</dbReference>
<dbReference type="PANTHER" id="PTHR43792">
    <property type="entry name" value="GNAT FAMILY, PUTATIVE (AFU_ORTHOLOGUE AFUA_3G00765)-RELATED-RELATED"/>
    <property type="match status" value="1"/>
</dbReference>
<organism evidence="5 6">
    <name type="scientific">Pseudoalteromonas piscicida</name>
    <dbReference type="NCBI Taxonomy" id="43662"/>
    <lineage>
        <taxon>Bacteria</taxon>
        <taxon>Pseudomonadati</taxon>
        <taxon>Pseudomonadota</taxon>
        <taxon>Gammaproteobacteria</taxon>
        <taxon>Alteromonadales</taxon>
        <taxon>Pseudoalteromonadaceae</taxon>
        <taxon>Pseudoalteromonas</taxon>
    </lineage>
</organism>